<protein>
    <submittedName>
        <fullName evidence="2">Lasso peptide biosynthesis B2 protein</fullName>
    </submittedName>
</protein>
<evidence type="ECO:0000259" key="1">
    <source>
        <dbReference type="Pfam" id="PF13471"/>
    </source>
</evidence>
<name>A0AB39KRA6_9CAUL</name>
<dbReference type="NCBIfam" id="NF033537">
    <property type="entry name" value="lasso_biosyn_B2"/>
    <property type="match status" value="1"/>
</dbReference>
<gene>
    <name evidence="2" type="ORF">ABOZ73_15640</name>
</gene>
<feature type="domain" description="Microcin J25-processing protein McjB C-terminal" evidence="1">
    <location>
        <begin position="118"/>
        <end position="224"/>
    </location>
</feature>
<dbReference type="InterPro" id="IPR032708">
    <property type="entry name" value="McjB_C"/>
</dbReference>
<accession>A0AB39KRA6</accession>
<dbReference type="RefSeq" id="WP_369059047.1">
    <property type="nucleotide sequence ID" value="NZ_CP158375.1"/>
</dbReference>
<sequence>MNRATSNTQVLSYALAPSVHAVNVRDDLVVLDVLADAYYCLAGVGDAAAVSEDGRFVRGHTSALSSLLEAKLLSYDPVEEDRPRAPAPLDRNLRREWRGERRTSLASLLDVMATGWRAHRDIRRLSFAQLVEAARREPVNLKRRTRLPQAVAAFDATRPWAPFDGDCLFRAYWQLLFLRRLGVVGVRWVFGVRTFPFFAHCWLQREDLVLSDDPDALAGYRRIMVV</sequence>
<organism evidence="2">
    <name type="scientific">Caulobacter sp. 73W</name>
    <dbReference type="NCBI Taxonomy" id="3161137"/>
    <lineage>
        <taxon>Bacteria</taxon>
        <taxon>Pseudomonadati</taxon>
        <taxon>Pseudomonadota</taxon>
        <taxon>Alphaproteobacteria</taxon>
        <taxon>Caulobacterales</taxon>
        <taxon>Caulobacteraceae</taxon>
        <taxon>Caulobacter</taxon>
    </lineage>
</organism>
<dbReference type="InterPro" id="IPR053521">
    <property type="entry name" value="McjB-like"/>
</dbReference>
<reference evidence="2" key="1">
    <citation type="submission" date="2024-06" db="EMBL/GenBank/DDBJ databases">
        <title>Caulobacter inopinatus, sp. nov.</title>
        <authorList>
            <person name="Donachie S.P."/>
        </authorList>
    </citation>
    <scope>NUCLEOTIDE SEQUENCE</scope>
    <source>
        <strain evidence="2">73W</strain>
    </source>
</reference>
<dbReference type="Pfam" id="PF13471">
    <property type="entry name" value="Transglut_core3"/>
    <property type="match status" value="1"/>
</dbReference>
<proteinExistence type="predicted"/>
<dbReference type="EMBL" id="CP158375">
    <property type="protein sequence ID" value="XDO96193.1"/>
    <property type="molecule type" value="Genomic_DNA"/>
</dbReference>
<evidence type="ECO:0000313" key="2">
    <source>
        <dbReference type="EMBL" id="XDO96193.1"/>
    </source>
</evidence>
<dbReference type="AlphaFoldDB" id="A0AB39KRA6"/>